<dbReference type="EMBL" id="CP107906">
    <property type="protein sequence ID" value="WUG92393.1"/>
    <property type="molecule type" value="Genomic_DNA"/>
</dbReference>
<sequence>MTTTYERIRNLDHKRGRLRRERGITGLIDGPTVAAHLRSCIESGWTRMEIAAETGVSDRAIRYILAGQPTVQRENALRLLAVKPRLNYRSGTVGVIRRTRALARAGYPILWTAQQVGCSNRYIYEILNGTVTEINRDLADRFAELYRRHEATPGPSEPARIAATAKGWLGAEAWDADTIDDPDTTPDLGDRVLNFHERATLRREEIIHLAWCGHEPEQILDRLNGEVSISTVRAIVHEWRTGQKRDRKQAAA</sequence>
<keyword evidence="2" id="KW-1185">Reference proteome</keyword>
<evidence type="ECO:0000313" key="1">
    <source>
        <dbReference type="EMBL" id="WUG92393.1"/>
    </source>
</evidence>
<dbReference type="Proteomes" id="UP001341259">
    <property type="component" value="Chromosome"/>
</dbReference>
<name>A0ABZ1NKZ1_STRVL</name>
<protein>
    <recommendedName>
        <fullName evidence="3">HTH cro/C1-type domain-containing protein</fullName>
    </recommendedName>
</protein>
<accession>A0ABZ1NKZ1</accession>
<reference evidence="1 2" key="1">
    <citation type="submission" date="2022-10" db="EMBL/GenBank/DDBJ databases">
        <title>The complete genomes of actinobacterial strains from the NBC collection.</title>
        <authorList>
            <person name="Joergensen T.S."/>
            <person name="Alvarez Arevalo M."/>
            <person name="Sterndorff E.B."/>
            <person name="Faurdal D."/>
            <person name="Vuksanovic O."/>
            <person name="Mourched A.-S."/>
            <person name="Charusanti P."/>
            <person name="Shaw S."/>
            <person name="Blin K."/>
            <person name="Weber T."/>
        </authorList>
    </citation>
    <scope>NUCLEOTIDE SEQUENCE [LARGE SCALE GENOMIC DNA]</scope>
    <source>
        <strain evidence="1 2">NBC_00456</strain>
    </source>
</reference>
<gene>
    <name evidence="1" type="ORF">OHB29_04760</name>
</gene>
<proteinExistence type="predicted"/>
<evidence type="ECO:0008006" key="3">
    <source>
        <dbReference type="Google" id="ProtNLM"/>
    </source>
</evidence>
<evidence type="ECO:0000313" key="2">
    <source>
        <dbReference type="Proteomes" id="UP001341259"/>
    </source>
</evidence>
<organism evidence="1 2">
    <name type="scientific">Streptomyces violaceus</name>
    <name type="common">Streptomyces venezuelae</name>
    <dbReference type="NCBI Taxonomy" id="1936"/>
    <lineage>
        <taxon>Bacteria</taxon>
        <taxon>Bacillati</taxon>
        <taxon>Actinomycetota</taxon>
        <taxon>Actinomycetes</taxon>
        <taxon>Kitasatosporales</taxon>
        <taxon>Streptomycetaceae</taxon>
        <taxon>Streptomyces</taxon>
    </lineage>
</organism>
<dbReference type="RefSeq" id="WP_328336816.1">
    <property type="nucleotide sequence ID" value="NZ_CP107906.1"/>
</dbReference>